<evidence type="ECO:0000313" key="3">
    <source>
        <dbReference type="Proteomes" id="UP000069205"/>
    </source>
</evidence>
<keyword evidence="3" id="KW-1185">Reference proteome</keyword>
<dbReference type="Proteomes" id="UP000069205">
    <property type="component" value="Chromosome"/>
</dbReference>
<name>A0A0K2G6X9_NITMO</name>
<sequence length="56" mass="6146">MVKALQRLSDRVLRGASFVLMVPQRGQRRLVTQAPPKARRLEGTGMGDGGATLLER</sequence>
<evidence type="ECO:0000256" key="1">
    <source>
        <dbReference type="SAM" id="MobiDB-lite"/>
    </source>
</evidence>
<reference evidence="2 3" key="1">
    <citation type="journal article" date="2015" name="Proc. Natl. Acad. Sci. U.S.A.">
        <title>Expanded metabolic versatility of ubiquitous nitrite-oxidizing bacteria from the genus Nitrospira.</title>
        <authorList>
            <person name="Koch H."/>
            <person name="Lucker S."/>
            <person name="Albertsen M."/>
            <person name="Kitzinger K."/>
            <person name="Herbold C."/>
            <person name="Spieck E."/>
            <person name="Nielsen P.H."/>
            <person name="Wagner M."/>
            <person name="Daims H."/>
        </authorList>
    </citation>
    <scope>NUCLEOTIDE SEQUENCE [LARGE SCALE GENOMIC DNA]</scope>
    <source>
        <strain evidence="2 3">NSP M-1</strain>
    </source>
</reference>
<evidence type="ECO:0000313" key="2">
    <source>
        <dbReference type="EMBL" id="ALA56708.1"/>
    </source>
</evidence>
<gene>
    <name evidence="2" type="ORF">NITMOv2_0269</name>
</gene>
<organism evidence="2 3">
    <name type="scientific">Nitrospira moscoviensis</name>
    <dbReference type="NCBI Taxonomy" id="42253"/>
    <lineage>
        <taxon>Bacteria</taxon>
        <taxon>Pseudomonadati</taxon>
        <taxon>Nitrospirota</taxon>
        <taxon>Nitrospiria</taxon>
        <taxon>Nitrospirales</taxon>
        <taxon>Nitrospiraceae</taxon>
        <taxon>Nitrospira</taxon>
    </lineage>
</organism>
<accession>A0A0K2G6X9</accession>
<feature type="region of interest" description="Disordered" evidence="1">
    <location>
        <begin position="36"/>
        <end position="56"/>
    </location>
</feature>
<dbReference type="EMBL" id="CP011801">
    <property type="protein sequence ID" value="ALA56708.1"/>
    <property type="molecule type" value="Genomic_DNA"/>
</dbReference>
<dbReference type="AlphaFoldDB" id="A0A0K2G6X9"/>
<protein>
    <submittedName>
        <fullName evidence="2">Uncharacterized protein</fullName>
    </submittedName>
</protein>
<proteinExistence type="predicted"/>
<dbReference type="KEGG" id="nmv:NITMOv2_0269"/>